<dbReference type="SUPFAM" id="SSF103473">
    <property type="entry name" value="MFS general substrate transporter"/>
    <property type="match status" value="1"/>
</dbReference>
<dbReference type="Pfam" id="PF00083">
    <property type="entry name" value="Sugar_tr"/>
    <property type="match status" value="1"/>
</dbReference>
<dbReference type="GO" id="GO:0016020">
    <property type="term" value="C:membrane"/>
    <property type="evidence" value="ECO:0007669"/>
    <property type="project" value="UniProtKB-SubCell"/>
</dbReference>
<dbReference type="Proteomes" id="UP000290189">
    <property type="component" value="Unassembled WGS sequence"/>
</dbReference>
<reference evidence="9 10" key="1">
    <citation type="submission" date="2018-03" db="EMBL/GenBank/DDBJ databases">
        <authorList>
            <person name="Fogelqvist J."/>
        </authorList>
    </citation>
    <scope>NUCLEOTIDE SEQUENCE [LARGE SCALE GENOMIC DNA]</scope>
</reference>
<feature type="transmembrane region" description="Helical" evidence="7">
    <location>
        <begin position="428"/>
        <end position="447"/>
    </location>
</feature>
<protein>
    <recommendedName>
        <fullName evidence="8">Major facilitator superfamily (MFS) profile domain-containing protein</fullName>
    </recommendedName>
</protein>
<evidence type="ECO:0000313" key="10">
    <source>
        <dbReference type="Proteomes" id="UP000290189"/>
    </source>
</evidence>
<evidence type="ECO:0000256" key="2">
    <source>
        <dbReference type="ARBA" id="ARBA00022692"/>
    </source>
</evidence>
<proteinExistence type="predicted"/>
<dbReference type="PROSITE" id="PS00217">
    <property type="entry name" value="SUGAR_TRANSPORT_2"/>
    <property type="match status" value="1"/>
</dbReference>
<dbReference type="EMBL" id="OVEO01000002">
    <property type="protein sequence ID" value="SPQ93932.1"/>
    <property type="molecule type" value="Genomic_DNA"/>
</dbReference>
<dbReference type="Gene3D" id="1.20.1250.20">
    <property type="entry name" value="MFS general substrate transporter like domains"/>
    <property type="match status" value="2"/>
</dbReference>
<feature type="transmembrane region" description="Helical" evidence="7">
    <location>
        <begin position="80"/>
        <end position="105"/>
    </location>
</feature>
<dbReference type="InterPro" id="IPR005829">
    <property type="entry name" value="Sugar_transporter_CS"/>
</dbReference>
<dbReference type="Pfam" id="PF25761">
    <property type="entry name" value="TPR_PATROL1"/>
    <property type="match status" value="1"/>
</dbReference>
<dbReference type="InterPro" id="IPR027267">
    <property type="entry name" value="AH/BAR_dom_sf"/>
</dbReference>
<organism evidence="9 10">
    <name type="scientific">Plasmodiophora brassicae</name>
    <name type="common">Clubroot disease agent</name>
    <dbReference type="NCBI Taxonomy" id="37360"/>
    <lineage>
        <taxon>Eukaryota</taxon>
        <taxon>Sar</taxon>
        <taxon>Rhizaria</taxon>
        <taxon>Endomyxa</taxon>
        <taxon>Phytomyxea</taxon>
        <taxon>Plasmodiophorida</taxon>
        <taxon>Plasmodiophoridae</taxon>
        <taxon>Plasmodiophora</taxon>
    </lineage>
</organism>
<feature type="compositionally biased region" description="Low complexity" evidence="6">
    <location>
        <begin position="1540"/>
        <end position="1553"/>
    </location>
</feature>
<dbReference type="InterPro" id="IPR005828">
    <property type="entry name" value="MFS_sugar_transport-like"/>
</dbReference>
<geneLocation type="mitochondrion" evidence="9"/>
<dbReference type="PROSITE" id="PS50850">
    <property type="entry name" value="MFS"/>
    <property type="match status" value="1"/>
</dbReference>
<dbReference type="Gene3D" id="1.20.1270.60">
    <property type="entry name" value="Arfaptin homology (AH) domain/BAR domain"/>
    <property type="match status" value="1"/>
</dbReference>
<feature type="transmembrane region" description="Helical" evidence="7">
    <location>
        <begin position="395"/>
        <end position="416"/>
    </location>
</feature>
<feature type="transmembrane region" description="Helical" evidence="7">
    <location>
        <begin position="156"/>
        <end position="175"/>
    </location>
</feature>
<name>A0A3P3Y1E4_PLABS</name>
<evidence type="ECO:0000256" key="3">
    <source>
        <dbReference type="ARBA" id="ARBA00022989"/>
    </source>
</evidence>
<feature type="transmembrane region" description="Helical" evidence="7">
    <location>
        <begin position="125"/>
        <end position="144"/>
    </location>
</feature>
<evidence type="ECO:0000256" key="6">
    <source>
        <dbReference type="SAM" id="MobiDB-lite"/>
    </source>
</evidence>
<feature type="transmembrane region" description="Helical" evidence="7">
    <location>
        <begin position="222"/>
        <end position="245"/>
    </location>
</feature>
<feature type="transmembrane region" description="Helical" evidence="7">
    <location>
        <begin position="453"/>
        <end position="476"/>
    </location>
</feature>
<dbReference type="PROSITE" id="PS00216">
    <property type="entry name" value="SUGAR_TRANSPORT_1"/>
    <property type="match status" value="1"/>
</dbReference>
<feature type="domain" description="Major facilitator superfamily (MFS) profile" evidence="8">
    <location>
        <begin position="80"/>
        <end position="541"/>
    </location>
</feature>
<dbReference type="InterPro" id="IPR020846">
    <property type="entry name" value="MFS_dom"/>
</dbReference>
<keyword evidence="5" id="KW-0175">Coiled coil</keyword>
<evidence type="ECO:0000256" key="7">
    <source>
        <dbReference type="SAM" id="Phobius"/>
    </source>
</evidence>
<evidence type="ECO:0000256" key="4">
    <source>
        <dbReference type="ARBA" id="ARBA00023136"/>
    </source>
</evidence>
<sequence>MAVLSAFRGSERAGNEFRGPTHTRLARTTAWGNAPDAVGLGHRPVRLAQQVGARLRSCCWRHVMFSEMDNAALGWFHLRAVLVTGAGFFTDAYDIFVISLVLPMVYKVYWPDLNFAREYPFYDGLLKASTMYGNFIGQLVFGYLGDRYGRKRMYGVELVIMIVCTIGSATSASSVRGANVLVYLALWRFFLGIGIGGDYPLSSIITSEFANVRHRGAMMAAVFALQGIGILVGGGVVLGLLAWFESSIRADPFTLDYVWRIALAFGIVPAMVAVYFRLTLPESPRYTAHVQGDVDRAQADAARCIEMNSIGNDASEEDRVVNVEEVPVVPAGRWKDFVGHFGQWRYGKVLLGTAYSWFVLDIAFYGLSLNQSTILMAINYGGHTDVVYDQFYQNAVGAVLINLMGTVPGYWITVATIDRIGRKPIQHVGFVVIAICMAILAIYWNAMLANTSYFIPLYTIAQLFFNFGPNATTFVVPGEVFPTQWRSTGHGISAACGKLGAVLGVQLVAPYFQDHAPVVLAVFAAAMLTGVASTLLLPETKGRSLEEICNGDGERKSTIVRKPMRFKTAARRMPAKAAPDCGQCGNQARSDARFCDRCGAELSNGGGAPDTVVDLDSAPDAATRLQFAKRLPEVDMNIPFGRLREGKRTAKALAAFFKGRAALEVKFANDLRKLAATSLVINEPESKGLTDLIGRMTAAIELDVQFCTMYSQTITDDVLVALEQVRHLVKEQVATCTKQYTDARNTLRSAESNLAKVTEKLAKLEHQSEHETNSANAFLAARSAAKADSAKQAIPGVRKEQAQAQEAVVSSQQYLKAAQASVLDQLEDIEVQRMHRTLECLDKAMTLGVGLQRQKLAFEWDLARRLRSVSGPHDIESWVATVSKHARSPATNVDHQQEPKVEVDTCAMPAQDGGMEKAADSPATTSKPAVDVPKVTTVAPMEVDSDQPESAWAVPVESRVAWLPGDLPKQMAVSCPMLAINRDQASIMALCALDQLCQTPDLQKYCRSDLRILLGVREDHLLAAIDQYGQLFTSEYTSQTLLGYARDDFQAFLRGIFIVLGIHLTEDRCTADFRCSTAMIVSAAKSNVVDSDSIDVFLQSLDVPLGHLELPFQAQFAVFLYRRLLSAIVDKPNGDDDDDDDLDGNASSRAFDDWSTVLERIAQFKTANNVSDAVHAALLLEVIHTEILLDIQNEMYPEEYPKVDLMSKVNDCTAAAIDHAVDCITASFDAAVPLAAAIKQQFRDWLCVLLDSNVLVDVRSYRRVATLLARLDGGTETLRQCVARSARRAYADIRDRVASRTNAILDWNEFAPSLASEVTMLSTTQDPGIDTIRGIYRDVFRQALARDALWSAQASPSDWMEILSSMTVVDLDVKDVVESIGAVRLAGWVQQQREQVAGLVERMLLADRWTVADEKSGTSSSVVDVFSAMYGAMEALMATARKVGLDMPGRGGGSGSPAASEIVDLMNDYVDVYASSVVEAARPSPTALASKTGVVGRQTNSAHLIQVADHDHNKVRTRFGNMTKSLKSKLHAHTHSIDMSSSSSSPTSATSPPCETVAMPVAASSKSVDELAVRLCNCREALLRLTSLEYDLSERFSVDGSSMQRGREALGRQIAALQALIGERIVYHDLQATFDRLYNPAVSSATGFAAVMANQLDAIMSAAYAAVRDQHFPGEPSFPAIVHKVFAALMEALTWVTGHGAGGRCFADTDFMTFTEDIAAIQAMFGSELSEATAGALAKPFEERVQDLAQSSNEIAQRYSAGTCSKDDATIVLHRRTDPIAVAWVHAENKSR</sequence>
<dbReference type="SUPFAM" id="SSF103657">
    <property type="entry name" value="BAR/IMD domain-like"/>
    <property type="match status" value="1"/>
</dbReference>
<feature type="transmembrane region" description="Helical" evidence="7">
    <location>
        <begin position="257"/>
        <end position="276"/>
    </location>
</feature>
<feature type="transmembrane region" description="Helical" evidence="7">
    <location>
        <begin position="181"/>
        <end position="201"/>
    </location>
</feature>
<dbReference type="InterPro" id="IPR057984">
    <property type="entry name" value="PATROL1_C"/>
</dbReference>
<feature type="coiled-coil region" evidence="5">
    <location>
        <begin position="740"/>
        <end position="774"/>
    </location>
</feature>
<feature type="transmembrane region" description="Helical" evidence="7">
    <location>
        <begin position="349"/>
        <end position="367"/>
    </location>
</feature>
<dbReference type="PANTHER" id="PTHR24064">
    <property type="entry name" value="SOLUTE CARRIER FAMILY 22 MEMBER"/>
    <property type="match status" value="1"/>
</dbReference>
<evidence type="ECO:0000259" key="8">
    <source>
        <dbReference type="PROSITE" id="PS50850"/>
    </source>
</evidence>
<comment type="subcellular location">
    <subcellularLocation>
        <location evidence="1">Membrane</location>
        <topology evidence="1">Multi-pass membrane protein</topology>
    </subcellularLocation>
</comment>
<feature type="transmembrane region" description="Helical" evidence="7">
    <location>
        <begin position="518"/>
        <end position="537"/>
    </location>
</feature>
<evidence type="ECO:0000256" key="1">
    <source>
        <dbReference type="ARBA" id="ARBA00004141"/>
    </source>
</evidence>
<dbReference type="InterPro" id="IPR036259">
    <property type="entry name" value="MFS_trans_sf"/>
</dbReference>
<dbReference type="GO" id="GO:0022857">
    <property type="term" value="F:transmembrane transporter activity"/>
    <property type="evidence" value="ECO:0007669"/>
    <property type="project" value="InterPro"/>
</dbReference>
<keyword evidence="9" id="KW-0496">Mitochondrion</keyword>
<keyword evidence="2 7" id="KW-0812">Transmembrane</keyword>
<evidence type="ECO:0000313" key="9">
    <source>
        <dbReference type="EMBL" id="SPQ93932.1"/>
    </source>
</evidence>
<accession>A0A3P3Y1E4</accession>
<keyword evidence="3 7" id="KW-1133">Transmembrane helix</keyword>
<keyword evidence="4 7" id="KW-0472">Membrane</keyword>
<evidence type="ECO:0000256" key="5">
    <source>
        <dbReference type="SAM" id="Coils"/>
    </source>
</evidence>
<gene>
    <name evidence="9" type="ORF">PLBR_LOCUS1147</name>
</gene>
<dbReference type="CDD" id="cd17364">
    <property type="entry name" value="MFS_PhT"/>
    <property type="match status" value="1"/>
</dbReference>
<feature type="region of interest" description="Disordered" evidence="6">
    <location>
        <begin position="1530"/>
        <end position="1554"/>
    </location>
</feature>